<gene>
    <name evidence="3" type="ORF">CLG85_021135</name>
</gene>
<dbReference type="RefSeq" id="WP_260349986.1">
    <property type="nucleotide sequence ID" value="NZ_NTHN02000052.1"/>
</dbReference>
<dbReference type="EMBL" id="NTHN02000052">
    <property type="protein sequence ID" value="MCT4372672.1"/>
    <property type="molecule type" value="Genomic_DNA"/>
</dbReference>
<keyword evidence="4" id="KW-1185">Reference proteome</keyword>
<sequence>MARNSSSPTAPPRAPSTSWTGGARLGHRFEPRLEIDTSISAVGFVQAGLGIAVVDSLLPWEQFDGIEIRPLDGAPALPLSLLTLRGKSLSRAEGLMRAQIRSLLPEGLSRP</sequence>
<comment type="caution">
    <text evidence="3">The sequence shown here is derived from an EMBL/GenBank/DDBJ whole genome shotgun (WGS) entry which is preliminary data.</text>
</comment>
<evidence type="ECO:0000313" key="4">
    <source>
        <dbReference type="Proteomes" id="UP000217448"/>
    </source>
</evidence>
<feature type="region of interest" description="Disordered" evidence="1">
    <location>
        <begin position="1"/>
        <end position="25"/>
    </location>
</feature>
<dbReference type="SUPFAM" id="SSF53850">
    <property type="entry name" value="Periplasmic binding protein-like II"/>
    <property type="match status" value="1"/>
</dbReference>
<protein>
    <recommendedName>
        <fullName evidence="2">LysR substrate-binding domain-containing protein</fullName>
    </recommendedName>
</protein>
<evidence type="ECO:0000313" key="3">
    <source>
        <dbReference type="EMBL" id="MCT4372672.1"/>
    </source>
</evidence>
<accession>A0ABT2KTH0</accession>
<evidence type="ECO:0000256" key="1">
    <source>
        <dbReference type="SAM" id="MobiDB-lite"/>
    </source>
</evidence>
<dbReference type="Pfam" id="PF03466">
    <property type="entry name" value="LysR_substrate"/>
    <property type="match status" value="1"/>
</dbReference>
<reference evidence="4" key="1">
    <citation type="submission" date="2023-07" db="EMBL/GenBank/DDBJ databases">
        <title>Yangia mangrovi SAOS 153D genome.</title>
        <authorList>
            <person name="Verma A."/>
            <person name="Pal Y."/>
            <person name="Sundharam S."/>
            <person name="Bisht B."/>
            <person name="Srinivasan K."/>
        </authorList>
    </citation>
    <scope>NUCLEOTIDE SEQUENCE [LARGE SCALE GENOMIC DNA]</scope>
    <source>
        <strain evidence="4">SAOS 153D</strain>
    </source>
</reference>
<name>A0ABT2KTH0_9RHOB</name>
<dbReference type="Proteomes" id="UP000217448">
    <property type="component" value="Unassembled WGS sequence"/>
</dbReference>
<organism evidence="3 4">
    <name type="scientific">Alloyangia mangrovi</name>
    <dbReference type="NCBI Taxonomy" id="1779329"/>
    <lineage>
        <taxon>Bacteria</taxon>
        <taxon>Pseudomonadati</taxon>
        <taxon>Pseudomonadota</taxon>
        <taxon>Alphaproteobacteria</taxon>
        <taxon>Rhodobacterales</taxon>
        <taxon>Roseobacteraceae</taxon>
        <taxon>Alloyangia</taxon>
    </lineage>
</organism>
<dbReference type="InterPro" id="IPR005119">
    <property type="entry name" value="LysR_subst-bd"/>
</dbReference>
<proteinExistence type="predicted"/>
<feature type="domain" description="LysR substrate-binding" evidence="2">
    <location>
        <begin position="23"/>
        <end position="102"/>
    </location>
</feature>
<evidence type="ECO:0000259" key="2">
    <source>
        <dbReference type="Pfam" id="PF03466"/>
    </source>
</evidence>